<dbReference type="UniPathway" id="UPA00665"/>
<comment type="pathway">
    <text evidence="9">Protein modification; lipoprotein biosynthesis (signal peptide cleavage).</text>
</comment>
<dbReference type="Proteomes" id="UP000254337">
    <property type="component" value="Chromosome"/>
</dbReference>
<dbReference type="PRINTS" id="PR00781">
    <property type="entry name" value="LIPOSIGPTASE"/>
</dbReference>
<evidence type="ECO:0000256" key="7">
    <source>
        <dbReference type="ARBA" id="ARBA00022989"/>
    </source>
</evidence>
<dbReference type="GO" id="GO:0004190">
    <property type="term" value="F:aspartic-type endopeptidase activity"/>
    <property type="evidence" value="ECO:0007669"/>
    <property type="project" value="UniProtKB-UniRule"/>
</dbReference>
<organism evidence="12 13">
    <name type="scientific">Megasphaera stantonii</name>
    <dbReference type="NCBI Taxonomy" id="2144175"/>
    <lineage>
        <taxon>Bacteria</taxon>
        <taxon>Bacillati</taxon>
        <taxon>Bacillota</taxon>
        <taxon>Negativicutes</taxon>
        <taxon>Veillonellales</taxon>
        <taxon>Veillonellaceae</taxon>
        <taxon>Megasphaera</taxon>
    </lineage>
</organism>
<comment type="catalytic activity">
    <reaction evidence="9 10">
        <text>Release of signal peptides from bacterial membrane prolipoproteins. Hydrolyzes -Xaa-Yaa-Zaa-|-(S,diacylglyceryl)Cys-, in which Xaa is hydrophobic (preferably Leu), and Yaa (Ala or Ser) and Zaa (Gly or Ala) have small, neutral side chains.</text>
        <dbReference type="EC" id="3.4.23.36"/>
    </reaction>
</comment>
<evidence type="ECO:0000313" key="12">
    <source>
        <dbReference type="EMBL" id="AXL21617.1"/>
    </source>
</evidence>
<keyword evidence="5 9" id="KW-0064">Aspartyl protease</keyword>
<proteinExistence type="inferred from homology"/>
<dbReference type="PANTHER" id="PTHR33695">
    <property type="entry name" value="LIPOPROTEIN SIGNAL PEPTIDASE"/>
    <property type="match status" value="1"/>
</dbReference>
<dbReference type="PROSITE" id="PS00855">
    <property type="entry name" value="SPASE_II"/>
    <property type="match status" value="1"/>
</dbReference>
<dbReference type="GO" id="GO:0005886">
    <property type="term" value="C:plasma membrane"/>
    <property type="evidence" value="ECO:0007669"/>
    <property type="project" value="UniProtKB-SubCell"/>
</dbReference>
<name>A0A346B0H4_9FIRM</name>
<dbReference type="InterPro" id="IPR001872">
    <property type="entry name" value="Peptidase_A8"/>
</dbReference>
<evidence type="ECO:0000313" key="13">
    <source>
        <dbReference type="Proteomes" id="UP000254337"/>
    </source>
</evidence>
<dbReference type="KEGG" id="meg:DKB62_08575"/>
<gene>
    <name evidence="9 12" type="primary">lspA</name>
    <name evidence="12" type="ORF">DKB62_08575</name>
</gene>
<keyword evidence="8 9" id="KW-0472">Membrane</keyword>
<dbReference type="NCBIfam" id="TIGR00077">
    <property type="entry name" value="lspA"/>
    <property type="match status" value="1"/>
</dbReference>
<dbReference type="Pfam" id="PF01252">
    <property type="entry name" value="Peptidase_A8"/>
    <property type="match status" value="1"/>
</dbReference>
<feature type="active site" evidence="9">
    <location>
        <position position="124"/>
    </location>
</feature>
<feature type="transmembrane region" description="Helical" evidence="9">
    <location>
        <begin position="58"/>
        <end position="74"/>
    </location>
</feature>
<protein>
    <recommendedName>
        <fullName evidence="9">Lipoprotein signal peptidase</fullName>
        <ecNumber evidence="9">3.4.23.36</ecNumber>
    </recommendedName>
    <alternativeName>
        <fullName evidence="9">Prolipoprotein signal peptidase</fullName>
    </alternativeName>
    <alternativeName>
        <fullName evidence="9">Signal peptidase II</fullName>
        <shortName evidence="9">SPase II</shortName>
    </alternativeName>
</protein>
<evidence type="ECO:0000256" key="6">
    <source>
        <dbReference type="ARBA" id="ARBA00022801"/>
    </source>
</evidence>
<comment type="caution">
    <text evidence="9">Lacks conserved residue(s) required for the propagation of feature annotation.</text>
</comment>
<evidence type="ECO:0000256" key="10">
    <source>
        <dbReference type="RuleBase" id="RU000594"/>
    </source>
</evidence>
<keyword evidence="6 9" id="KW-0378">Hydrolase</keyword>
<keyword evidence="13" id="KW-1185">Reference proteome</keyword>
<evidence type="ECO:0000256" key="2">
    <source>
        <dbReference type="ARBA" id="ARBA00022475"/>
    </source>
</evidence>
<comment type="similarity">
    <text evidence="1 9 11">Belongs to the peptidase A8 family.</text>
</comment>
<keyword evidence="3 9" id="KW-0645">Protease</keyword>
<evidence type="ECO:0000256" key="1">
    <source>
        <dbReference type="ARBA" id="ARBA00006139"/>
    </source>
</evidence>
<evidence type="ECO:0000256" key="9">
    <source>
        <dbReference type="HAMAP-Rule" id="MF_00161"/>
    </source>
</evidence>
<comment type="function">
    <text evidence="9 10">This protein specifically catalyzes the removal of signal peptides from prolipoproteins.</text>
</comment>
<evidence type="ECO:0000256" key="11">
    <source>
        <dbReference type="RuleBase" id="RU004181"/>
    </source>
</evidence>
<dbReference type="OrthoDB" id="9810259at2"/>
<reference evidence="12 13" key="1">
    <citation type="submission" date="2018-05" db="EMBL/GenBank/DDBJ databases">
        <title>Complete genome sequence of Megasphaera sp. AJH120T, isolated from the ceca of a chicken.</title>
        <authorList>
            <person name="Maki J."/>
            <person name="Looft T."/>
        </authorList>
    </citation>
    <scope>NUCLEOTIDE SEQUENCE [LARGE SCALE GENOMIC DNA]</scope>
    <source>
        <strain evidence="12 13">AJH120</strain>
    </source>
</reference>
<keyword evidence="2 9" id="KW-1003">Cell membrane</keyword>
<dbReference type="EMBL" id="CP029462">
    <property type="protein sequence ID" value="AXL21617.1"/>
    <property type="molecule type" value="Genomic_DNA"/>
</dbReference>
<evidence type="ECO:0000256" key="3">
    <source>
        <dbReference type="ARBA" id="ARBA00022670"/>
    </source>
</evidence>
<evidence type="ECO:0000256" key="5">
    <source>
        <dbReference type="ARBA" id="ARBA00022750"/>
    </source>
</evidence>
<accession>A0A346B0H4</accession>
<keyword evidence="7 9" id="KW-1133">Transmembrane helix</keyword>
<feature type="active site" evidence="9">
    <location>
        <position position="110"/>
    </location>
</feature>
<dbReference type="RefSeq" id="WP_087478381.1">
    <property type="nucleotide sequence ID" value="NZ_CALYAU010000014.1"/>
</dbReference>
<keyword evidence="4 9" id="KW-0812">Transmembrane</keyword>
<dbReference type="HAMAP" id="MF_00161">
    <property type="entry name" value="LspA"/>
    <property type="match status" value="1"/>
</dbReference>
<sequence>MQVWYIALVIIALDQGSKWLIQQGMTLHESIPVIPGFFHITYILNRGAAFGILENQRWLFLIMAILLFVLYAVFRKKLPEHRAVQAGAGMLLGGAFGNALDRFLHGAVVDFFDFRIWPVFNIADIGIVVGVCLLLWYSWTHISE</sequence>
<evidence type="ECO:0000256" key="4">
    <source>
        <dbReference type="ARBA" id="ARBA00022692"/>
    </source>
</evidence>
<comment type="subcellular location">
    <subcellularLocation>
        <location evidence="9">Cell membrane</location>
        <topology evidence="9">Multi-pass membrane protein</topology>
    </subcellularLocation>
</comment>
<dbReference type="PANTHER" id="PTHR33695:SF1">
    <property type="entry name" value="LIPOPROTEIN SIGNAL PEPTIDASE"/>
    <property type="match status" value="1"/>
</dbReference>
<feature type="transmembrane region" description="Helical" evidence="9">
    <location>
        <begin position="116"/>
        <end position="139"/>
    </location>
</feature>
<dbReference type="GO" id="GO:0006508">
    <property type="term" value="P:proteolysis"/>
    <property type="evidence" value="ECO:0007669"/>
    <property type="project" value="UniProtKB-KW"/>
</dbReference>
<dbReference type="EC" id="3.4.23.36" evidence="9"/>
<evidence type="ECO:0000256" key="8">
    <source>
        <dbReference type="ARBA" id="ARBA00023136"/>
    </source>
</evidence>
<dbReference type="AlphaFoldDB" id="A0A346B0H4"/>